<evidence type="ECO:0000313" key="2">
    <source>
        <dbReference type="Proteomes" id="UP000235023"/>
    </source>
</evidence>
<reference evidence="2" key="1">
    <citation type="submission" date="2017-12" db="EMBL/GenBank/DDBJ databases">
        <authorList>
            <consortium name="DOE Joint Genome Institute"/>
            <person name="Mondo S.J."/>
            <person name="Kjaerbolling I."/>
            <person name="Vesth T.C."/>
            <person name="Frisvad J.C."/>
            <person name="Nybo J.L."/>
            <person name="Theobald S."/>
            <person name="Kuo A."/>
            <person name="Bowyer P."/>
            <person name="Matsuda Y."/>
            <person name="Lyhne E.K."/>
            <person name="Kogle M.E."/>
            <person name="Clum A."/>
            <person name="Lipzen A."/>
            <person name="Salamov A."/>
            <person name="Ngan C.Y."/>
            <person name="Daum C."/>
            <person name="Chiniquy J."/>
            <person name="Barry K."/>
            <person name="LaButti K."/>
            <person name="Haridas S."/>
            <person name="Simmons B.A."/>
            <person name="Magnuson J.K."/>
            <person name="Mortensen U.H."/>
            <person name="Larsen T.O."/>
            <person name="Grigoriev I.V."/>
            <person name="Baker S.E."/>
            <person name="Andersen M.R."/>
            <person name="Nordberg H.P."/>
            <person name="Cantor M.N."/>
            <person name="Hua S.X."/>
        </authorList>
    </citation>
    <scope>NUCLEOTIDE SEQUENCE [LARGE SCALE GENOMIC DNA]</scope>
    <source>
        <strain evidence="2">IBT 19404</strain>
    </source>
</reference>
<keyword evidence="2" id="KW-1185">Reference proteome</keyword>
<organism evidence="1 2">
    <name type="scientific">Aspergillus taichungensis</name>
    <dbReference type="NCBI Taxonomy" id="482145"/>
    <lineage>
        <taxon>Eukaryota</taxon>
        <taxon>Fungi</taxon>
        <taxon>Dikarya</taxon>
        <taxon>Ascomycota</taxon>
        <taxon>Pezizomycotina</taxon>
        <taxon>Eurotiomycetes</taxon>
        <taxon>Eurotiomycetidae</taxon>
        <taxon>Eurotiales</taxon>
        <taxon>Aspergillaceae</taxon>
        <taxon>Aspergillus</taxon>
        <taxon>Aspergillus subgen. Circumdati</taxon>
    </lineage>
</organism>
<proteinExistence type="predicted"/>
<protein>
    <submittedName>
        <fullName evidence="1">Uncharacterized protein</fullName>
    </submittedName>
</protein>
<evidence type="ECO:0000313" key="1">
    <source>
        <dbReference type="EMBL" id="PLN75982.1"/>
    </source>
</evidence>
<name>A0A2J5HGA8_9EURO</name>
<dbReference type="AlphaFoldDB" id="A0A2J5HGA8"/>
<sequence length="68" mass="7586">MILSLVFPISAKVISVGSESTVGSDQWIRKRLHWTSPGLFTLSAPWLDGDLTVGSGLRKEEKAKMHYR</sequence>
<gene>
    <name evidence="1" type="ORF">BDW42DRAFT_179691</name>
</gene>
<dbReference type="Proteomes" id="UP000235023">
    <property type="component" value="Unassembled WGS sequence"/>
</dbReference>
<accession>A0A2J5HGA8</accession>
<dbReference type="EMBL" id="KZ559631">
    <property type="protein sequence ID" value="PLN75982.1"/>
    <property type="molecule type" value="Genomic_DNA"/>
</dbReference>